<keyword evidence="7" id="KW-1185">Reference proteome</keyword>
<keyword evidence="3 5" id="KW-0964">Secreted</keyword>
<comment type="subcellular location">
    <subcellularLocation>
        <location evidence="1 5">Secreted</location>
    </subcellularLocation>
</comment>
<reference evidence="7" key="1">
    <citation type="submission" date="2017-03" db="EMBL/GenBank/DDBJ databases">
        <title>Phytopthora megakarya and P. palmivora, two closely related causual agents of cacao black pod achieved similar genome size and gene model numbers by different mechanisms.</title>
        <authorList>
            <person name="Ali S."/>
            <person name="Shao J."/>
            <person name="Larry D.J."/>
            <person name="Kronmiller B."/>
            <person name="Shen D."/>
            <person name="Strem M.D."/>
            <person name="Melnick R.L."/>
            <person name="Guiltinan M.J."/>
            <person name="Tyler B.M."/>
            <person name="Meinhardt L.W."/>
            <person name="Bailey B.A."/>
        </authorList>
    </citation>
    <scope>NUCLEOTIDE SEQUENCE [LARGE SCALE GENOMIC DNA]</scope>
    <source>
        <strain evidence="7">zdho120</strain>
    </source>
</reference>
<evidence type="ECO:0000313" key="7">
    <source>
        <dbReference type="Proteomes" id="UP000198211"/>
    </source>
</evidence>
<dbReference type="Pfam" id="PF16810">
    <property type="entry name" value="RXLR"/>
    <property type="match status" value="1"/>
</dbReference>
<evidence type="ECO:0000256" key="2">
    <source>
        <dbReference type="ARBA" id="ARBA00010400"/>
    </source>
</evidence>
<sequence length="137" mass="15563">MRIIYGMLIAAATFLTCSNARSLTSDPNQTQLPQPVVLEKRSLRTNKVIDDEERVYANIFSIERNFPETITCLGDWLKSGNTIKQVAGHLKVNSYNTNDENWNALLQFVIMKHSREYGKRIDSEQAAGILKRIFDAA</sequence>
<feature type="chain" id="PRO_5044992443" description="RxLR effector protein" evidence="5">
    <location>
        <begin position="23"/>
        <end position="137"/>
    </location>
</feature>
<comment type="similarity">
    <text evidence="2 5">Belongs to the RxLR effector family.</text>
</comment>
<name>A0A225UK37_9STRA</name>
<evidence type="ECO:0000256" key="3">
    <source>
        <dbReference type="ARBA" id="ARBA00022525"/>
    </source>
</evidence>
<evidence type="ECO:0000256" key="1">
    <source>
        <dbReference type="ARBA" id="ARBA00004613"/>
    </source>
</evidence>
<gene>
    <name evidence="6" type="ORF">PHMEG_00038458</name>
</gene>
<accession>A0A225UK37</accession>
<dbReference type="Proteomes" id="UP000198211">
    <property type="component" value="Unassembled WGS sequence"/>
</dbReference>
<evidence type="ECO:0000256" key="5">
    <source>
        <dbReference type="RuleBase" id="RU367124"/>
    </source>
</evidence>
<proteinExistence type="inferred from homology"/>
<comment type="caution">
    <text evidence="6">The sequence shown here is derived from an EMBL/GenBank/DDBJ whole genome shotgun (WGS) entry which is preliminary data.</text>
</comment>
<keyword evidence="4 5" id="KW-0732">Signal</keyword>
<dbReference type="InterPro" id="IPR031825">
    <property type="entry name" value="RXLR"/>
</dbReference>
<comment type="function">
    <text evidence="5">Effector that suppresses plant defense responses during pathogen infection.</text>
</comment>
<dbReference type="AlphaFoldDB" id="A0A225UK37"/>
<evidence type="ECO:0000313" key="6">
    <source>
        <dbReference type="EMBL" id="OWY92509.1"/>
    </source>
</evidence>
<dbReference type="EMBL" id="NBNE01017908">
    <property type="protein sequence ID" value="OWY92509.1"/>
    <property type="molecule type" value="Genomic_DNA"/>
</dbReference>
<evidence type="ECO:0000256" key="4">
    <source>
        <dbReference type="ARBA" id="ARBA00022729"/>
    </source>
</evidence>
<comment type="domain">
    <text evidence="5">The RxLR-dEER motif acts to carry the protein into the host cell cytoplasm through binding to cell surface phosphatidylinositol-3-phosphate.</text>
</comment>
<protein>
    <recommendedName>
        <fullName evidence="5">RxLR effector protein</fullName>
    </recommendedName>
</protein>
<organism evidence="6 7">
    <name type="scientific">Phytophthora megakarya</name>
    <dbReference type="NCBI Taxonomy" id="4795"/>
    <lineage>
        <taxon>Eukaryota</taxon>
        <taxon>Sar</taxon>
        <taxon>Stramenopiles</taxon>
        <taxon>Oomycota</taxon>
        <taxon>Peronosporomycetes</taxon>
        <taxon>Peronosporales</taxon>
        <taxon>Peronosporaceae</taxon>
        <taxon>Phytophthora</taxon>
    </lineage>
</organism>
<feature type="signal peptide" evidence="5">
    <location>
        <begin position="1"/>
        <end position="22"/>
    </location>
</feature>